<evidence type="ECO:0000313" key="1">
    <source>
        <dbReference type="EMBL" id="SNT14285.1"/>
    </source>
</evidence>
<name>A0A239K861_EKHLU</name>
<accession>A0A239K861</accession>
<dbReference type="AlphaFoldDB" id="A0A239K861"/>
<dbReference type="RefSeq" id="WP_089357195.1">
    <property type="nucleotide sequence ID" value="NZ_FZPD01000004.1"/>
</dbReference>
<reference evidence="1 2" key="1">
    <citation type="submission" date="2017-06" db="EMBL/GenBank/DDBJ databases">
        <authorList>
            <person name="Kim H.J."/>
            <person name="Triplett B.A."/>
        </authorList>
    </citation>
    <scope>NUCLEOTIDE SEQUENCE [LARGE SCALE GENOMIC DNA]</scope>
    <source>
        <strain evidence="1 2">DSM 19307</strain>
    </source>
</reference>
<evidence type="ECO:0000313" key="2">
    <source>
        <dbReference type="Proteomes" id="UP000198393"/>
    </source>
</evidence>
<dbReference type="Proteomes" id="UP000198393">
    <property type="component" value="Unassembled WGS sequence"/>
</dbReference>
<proteinExistence type="predicted"/>
<keyword evidence="2" id="KW-1185">Reference proteome</keyword>
<organism evidence="1 2">
    <name type="scientific">Ekhidna lutea</name>
    <dbReference type="NCBI Taxonomy" id="447679"/>
    <lineage>
        <taxon>Bacteria</taxon>
        <taxon>Pseudomonadati</taxon>
        <taxon>Bacteroidota</taxon>
        <taxon>Cytophagia</taxon>
        <taxon>Cytophagales</taxon>
        <taxon>Reichenbachiellaceae</taxon>
        <taxon>Ekhidna</taxon>
    </lineage>
</organism>
<dbReference type="EMBL" id="FZPD01000004">
    <property type="protein sequence ID" value="SNT14285.1"/>
    <property type="molecule type" value="Genomic_DNA"/>
</dbReference>
<gene>
    <name evidence="1" type="ORF">SAMN05421640_2489</name>
</gene>
<sequence>MKYKNLVIYLTIFLCTVLPHWTTGQSTSLALGNPTISLVEIETNETLAVVELSISLVCSNLSQLDRLVITLNDRNRSPISQLDYQIKKENERYFLISENSKVRVDNNLIIVGDVLNLDINNYYDQLSVSITATDISGVSTNPIIERIR</sequence>
<protein>
    <submittedName>
        <fullName evidence="1">Uncharacterized protein</fullName>
    </submittedName>
</protein>